<feature type="compositionally biased region" description="Basic residues" evidence="1">
    <location>
        <begin position="1"/>
        <end position="10"/>
    </location>
</feature>
<evidence type="ECO:0000256" key="1">
    <source>
        <dbReference type="SAM" id="MobiDB-lite"/>
    </source>
</evidence>
<dbReference type="AlphaFoldDB" id="A0A9W9DA86"/>
<feature type="domain" description="AB hydrolase-1" evidence="2">
    <location>
        <begin position="119"/>
        <end position="396"/>
    </location>
</feature>
<organism evidence="3 4">
    <name type="scientific">Didymella pomorum</name>
    <dbReference type="NCBI Taxonomy" id="749634"/>
    <lineage>
        <taxon>Eukaryota</taxon>
        <taxon>Fungi</taxon>
        <taxon>Dikarya</taxon>
        <taxon>Ascomycota</taxon>
        <taxon>Pezizomycotina</taxon>
        <taxon>Dothideomycetes</taxon>
        <taxon>Pleosporomycetidae</taxon>
        <taxon>Pleosporales</taxon>
        <taxon>Pleosporineae</taxon>
        <taxon>Didymellaceae</taxon>
        <taxon>Didymella</taxon>
    </lineage>
</organism>
<feature type="region of interest" description="Disordered" evidence="1">
    <location>
        <begin position="159"/>
        <end position="178"/>
    </location>
</feature>
<keyword evidence="4" id="KW-1185">Reference proteome</keyword>
<evidence type="ECO:0000313" key="3">
    <source>
        <dbReference type="EMBL" id="KAJ4409858.1"/>
    </source>
</evidence>
<name>A0A9W9DA86_9PLEO</name>
<evidence type="ECO:0000259" key="2">
    <source>
        <dbReference type="Pfam" id="PF12697"/>
    </source>
</evidence>
<dbReference type="SUPFAM" id="SSF53474">
    <property type="entry name" value="alpha/beta-Hydrolases"/>
    <property type="match status" value="1"/>
</dbReference>
<proteinExistence type="predicted"/>
<gene>
    <name evidence="3" type="ORF">N0V91_002334</name>
</gene>
<dbReference type="EMBL" id="JAPEVA010000010">
    <property type="protein sequence ID" value="KAJ4409858.1"/>
    <property type="molecule type" value="Genomic_DNA"/>
</dbReference>
<dbReference type="Proteomes" id="UP001140510">
    <property type="component" value="Unassembled WGS sequence"/>
</dbReference>
<feature type="compositionally biased region" description="Acidic residues" evidence="1">
    <location>
        <begin position="70"/>
        <end position="79"/>
    </location>
</feature>
<accession>A0A9W9DA86</accession>
<feature type="compositionally biased region" description="Basic and acidic residues" evidence="1">
    <location>
        <begin position="11"/>
        <end position="21"/>
    </location>
</feature>
<dbReference type="OrthoDB" id="3466836at2759"/>
<dbReference type="Gene3D" id="3.40.50.1820">
    <property type="entry name" value="alpha/beta hydrolase"/>
    <property type="match status" value="1"/>
</dbReference>
<feature type="region of interest" description="Disordered" evidence="1">
    <location>
        <begin position="1"/>
        <end position="82"/>
    </location>
</feature>
<evidence type="ECO:0000313" key="4">
    <source>
        <dbReference type="Proteomes" id="UP001140510"/>
    </source>
</evidence>
<reference evidence="3" key="1">
    <citation type="submission" date="2022-10" db="EMBL/GenBank/DDBJ databases">
        <title>Tapping the CABI collections for fungal endophytes: first genome assemblies for Collariella, Neodidymelliopsis, Ascochyta clinopodiicola, Didymella pomorum, Didymosphaeria variabile, Neocosmospora piperis and Neocucurbitaria cava.</title>
        <authorList>
            <person name="Hill R."/>
        </authorList>
    </citation>
    <scope>NUCLEOTIDE SEQUENCE</scope>
    <source>
        <strain evidence="3">IMI 355091</strain>
    </source>
</reference>
<dbReference type="InterPro" id="IPR029058">
    <property type="entry name" value="AB_hydrolase_fold"/>
</dbReference>
<sequence length="446" mass="49973">MVHLFHRSRNHTKEPEPKHVLEQTLSPVPEKPAQEVREDSDPVTSPTRLVHDATRRSNPGNPVLGSMPASEEDFPDFPEPEISAIPLEGKHGAKIHYTYYPASAAPKFGHNNPFSQSIIVFLNGLMLPRSSWDQSINAFLEKRVRAGLPYPALLSYDRLGQGDSDRDPNDQEPPPCHGHDVMSAVRDLRQFTLQIWTEHLTRSSPTQFPCIVFVCNSIGCAIARLFAQKYPGTVVGMMFLDSIMANSDFQKLWPDPDAPGFDPHSLPGDVTADEVRETRAKYKAMFHPEVPNMEGLSRRNLATLLPDADGPKLEGWGGTGPYLTVVGHDWETFAEQSYQGSLHTPKILTMTYANPVWQAYNSDLTRITDEGKAIGPLIAINCGHFIQKDSPKFVAEELTSLLDRVVNRVEQVSERTPEIRREMIRHSTDYGFNKRGSDDYTYGGEI</sequence>
<dbReference type="Pfam" id="PF12697">
    <property type="entry name" value="Abhydrolase_6"/>
    <property type="match status" value="1"/>
</dbReference>
<comment type="caution">
    <text evidence="3">The sequence shown here is derived from an EMBL/GenBank/DDBJ whole genome shotgun (WGS) entry which is preliminary data.</text>
</comment>
<protein>
    <recommendedName>
        <fullName evidence="2">AB hydrolase-1 domain-containing protein</fullName>
    </recommendedName>
</protein>
<dbReference type="InterPro" id="IPR000073">
    <property type="entry name" value="AB_hydrolase_1"/>
</dbReference>